<accession>A0A9P9EYY5</accession>
<gene>
    <name evidence="2" type="ORF">B0J13DRAFT_550614</name>
</gene>
<dbReference type="AlphaFoldDB" id="A0A9P9EYY5"/>
<evidence type="ECO:0000256" key="1">
    <source>
        <dbReference type="SAM" id="MobiDB-lite"/>
    </source>
</evidence>
<name>A0A9P9EYY5_9HYPO</name>
<feature type="non-terminal residue" evidence="2">
    <location>
        <position position="91"/>
    </location>
</feature>
<reference evidence="2" key="1">
    <citation type="journal article" date="2021" name="Nat. Commun.">
        <title>Genetic determinants of endophytism in the Arabidopsis root mycobiome.</title>
        <authorList>
            <person name="Mesny F."/>
            <person name="Miyauchi S."/>
            <person name="Thiergart T."/>
            <person name="Pickel B."/>
            <person name="Atanasova L."/>
            <person name="Karlsson M."/>
            <person name="Huettel B."/>
            <person name="Barry K.W."/>
            <person name="Haridas S."/>
            <person name="Chen C."/>
            <person name="Bauer D."/>
            <person name="Andreopoulos W."/>
            <person name="Pangilinan J."/>
            <person name="LaButti K."/>
            <person name="Riley R."/>
            <person name="Lipzen A."/>
            <person name="Clum A."/>
            <person name="Drula E."/>
            <person name="Henrissat B."/>
            <person name="Kohler A."/>
            <person name="Grigoriev I.V."/>
            <person name="Martin F.M."/>
            <person name="Hacquard S."/>
        </authorList>
    </citation>
    <scope>NUCLEOTIDE SEQUENCE</scope>
    <source>
        <strain evidence="2">MPI-CAGE-AT-0021</strain>
    </source>
</reference>
<comment type="caution">
    <text evidence="2">The sequence shown here is derived from an EMBL/GenBank/DDBJ whole genome shotgun (WGS) entry which is preliminary data.</text>
</comment>
<feature type="region of interest" description="Disordered" evidence="1">
    <location>
        <begin position="64"/>
        <end position="91"/>
    </location>
</feature>
<proteinExistence type="predicted"/>
<keyword evidence="3" id="KW-1185">Reference proteome</keyword>
<dbReference type="EMBL" id="JAGMUU010000007">
    <property type="protein sequence ID" value="KAH7149071.1"/>
    <property type="molecule type" value="Genomic_DNA"/>
</dbReference>
<organism evidence="2 3">
    <name type="scientific">Dactylonectria estremocensis</name>
    <dbReference type="NCBI Taxonomy" id="1079267"/>
    <lineage>
        <taxon>Eukaryota</taxon>
        <taxon>Fungi</taxon>
        <taxon>Dikarya</taxon>
        <taxon>Ascomycota</taxon>
        <taxon>Pezizomycotina</taxon>
        <taxon>Sordariomycetes</taxon>
        <taxon>Hypocreomycetidae</taxon>
        <taxon>Hypocreales</taxon>
        <taxon>Nectriaceae</taxon>
        <taxon>Dactylonectria</taxon>
    </lineage>
</organism>
<sequence length="91" mass="10787">MLRWIASCPPFCLWELSRCSIMTAQDMTSTRQRQYETNTPDTTRPVVLNRDTIFVHRYERYRIHPSETTRTRRERSARRSSPPPNSSRGVS</sequence>
<protein>
    <submittedName>
        <fullName evidence="2">Uncharacterized protein</fullName>
    </submittedName>
</protein>
<evidence type="ECO:0000313" key="3">
    <source>
        <dbReference type="Proteomes" id="UP000717696"/>
    </source>
</evidence>
<evidence type="ECO:0000313" key="2">
    <source>
        <dbReference type="EMBL" id="KAH7149071.1"/>
    </source>
</evidence>
<dbReference type="Proteomes" id="UP000717696">
    <property type="component" value="Unassembled WGS sequence"/>
</dbReference>